<dbReference type="AlphaFoldDB" id="A0A2Z2KHD4"/>
<dbReference type="KEGG" id="pdh:B9T62_35940"/>
<proteinExistence type="predicted"/>
<organism evidence="1 2">
    <name type="scientific">Paenibacillus donghaensis</name>
    <dbReference type="NCBI Taxonomy" id="414771"/>
    <lineage>
        <taxon>Bacteria</taxon>
        <taxon>Bacillati</taxon>
        <taxon>Bacillota</taxon>
        <taxon>Bacilli</taxon>
        <taxon>Bacillales</taxon>
        <taxon>Paenibacillaceae</taxon>
        <taxon>Paenibacillus</taxon>
    </lineage>
</organism>
<evidence type="ECO:0000313" key="2">
    <source>
        <dbReference type="Proteomes" id="UP000249890"/>
    </source>
</evidence>
<evidence type="ECO:0000313" key="1">
    <source>
        <dbReference type="EMBL" id="ASA25654.1"/>
    </source>
</evidence>
<protein>
    <submittedName>
        <fullName evidence="1">Uncharacterized protein</fullName>
    </submittedName>
</protein>
<dbReference type="EMBL" id="CP021780">
    <property type="protein sequence ID" value="ASA25654.1"/>
    <property type="molecule type" value="Genomic_DNA"/>
</dbReference>
<name>A0A2Z2KHD4_9BACL</name>
<dbReference type="RefSeq" id="WP_087919615.1">
    <property type="nucleotide sequence ID" value="NZ_CP021780.1"/>
</dbReference>
<gene>
    <name evidence="1" type="ORF">B9T62_35940</name>
</gene>
<sequence>MKIRRFFGLRIETRCDRCHERIDLPSDIYTLCKDCFSIDPKKIREHETNLDYQRMVEGQTCVICKQTGTNTQINHTCRKCVSQHYDRTHSGWYINSDYDEGTKLYWSCICGDVLVITIGNPHQYEYYRVGNRRPTTVPYSCSREIKKHEHCEHNWLVLADNETPYNEGVRRYKQFKQNPALHILFEDEEYYEYMAFGSTKFWCSSCGLYHNLAPSKVKLLPTIGYIKHD</sequence>
<reference evidence="1 2" key="1">
    <citation type="submission" date="2017-06" db="EMBL/GenBank/DDBJ databases">
        <title>Complete genome sequence of Paenibacillus donghaensis KCTC 13049T isolated from East Sea sediment, South Korea.</title>
        <authorList>
            <person name="Jung B.K."/>
            <person name="Hong S.-J."/>
            <person name="Shin J.-H."/>
        </authorList>
    </citation>
    <scope>NUCLEOTIDE SEQUENCE [LARGE SCALE GENOMIC DNA]</scope>
    <source>
        <strain evidence="1 2">KCTC 13049</strain>
    </source>
</reference>
<keyword evidence="2" id="KW-1185">Reference proteome</keyword>
<accession>A0A2Z2KHD4</accession>
<dbReference type="Proteomes" id="UP000249890">
    <property type="component" value="Chromosome"/>
</dbReference>
<dbReference type="OrthoDB" id="2578197at2"/>